<organism evidence="2 3">
    <name type="scientific">Enhygromyxa salina</name>
    <dbReference type="NCBI Taxonomy" id="215803"/>
    <lineage>
        <taxon>Bacteria</taxon>
        <taxon>Pseudomonadati</taxon>
        <taxon>Myxococcota</taxon>
        <taxon>Polyangia</taxon>
        <taxon>Nannocystales</taxon>
        <taxon>Nannocystaceae</taxon>
        <taxon>Enhygromyxa</taxon>
    </lineage>
</organism>
<name>A0A2S9YRK2_9BACT</name>
<dbReference type="PRINTS" id="PR00111">
    <property type="entry name" value="ABHYDROLASE"/>
</dbReference>
<dbReference type="GO" id="GO:0018785">
    <property type="term" value="F:haloacetate dehalogenase activity"/>
    <property type="evidence" value="ECO:0007669"/>
    <property type="project" value="UniProtKB-EC"/>
</dbReference>
<dbReference type="InterPro" id="IPR050228">
    <property type="entry name" value="Carboxylesterase_BioH"/>
</dbReference>
<evidence type="ECO:0000259" key="1">
    <source>
        <dbReference type="Pfam" id="PF12697"/>
    </source>
</evidence>
<dbReference type="RefSeq" id="WP_106089715.1">
    <property type="nucleotide sequence ID" value="NZ_PVNL01000051.1"/>
</dbReference>
<dbReference type="Proteomes" id="UP000238823">
    <property type="component" value="Unassembled WGS sequence"/>
</dbReference>
<dbReference type="EMBL" id="PVNL01000051">
    <property type="protein sequence ID" value="PRQ07708.1"/>
    <property type="molecule type" value="Genomic_DNA"/>
</dbReference>
<accession>A0A2S9YRK2</accession>
<dbReference type="OrthoDB" id="9780765at2"/>
<dbReference type="Pfam" id="PF12697">
    <property type="entry name" value="Abhydrolase_6"/>
    <property type="match status" value="1"/>
</dbReference>
<keyword evidence="2" id="KW-0378">Hydrolase</keyword>
<evidence type="ECO:0000313" key="2">
    <source>
        <dbReference type="EMBL" id="PRQ07708.1"/>
    </source>
</evidence>
<proteinExistence type="predicted"/>
<dbReference type="PANTHER" id="PTHR43194">
    <property type="entry name" value="HYDROLASE ALPHA/BETA FOLD FAMILY"/>
    <property type="match status" value="1"/>
</dbReference>
<sequence length="281" mass="30755">MPTITVHGLRIRYHEFPPATATGLSPVVCLPSTGMSGLQWRRLARSLSKRGHVVFAVDLIGYGESEDWPRPGPFRTEYDVDVVDALLDLCERPAHLVAHSYGGRVGLRAGLRRPQLLRSLALYEPTCFGILRSTGDTVGLAELGDYDADGQFLDDAFGGSEAWVERFIDYWSGPGSFAELDADERAAWLRSSRKMFEEVRETALDDLPHTRYAEALGHLPMLVISGATSTRAGQRCCDVFAQVMPRCRHVELADVGHMGPVLAPGEVAELIAGHIADVEPG</sequence>
<gene>
    <name evidence="2" type="primary">dehH1_2</name>
    <name evidence="2" type="ORF">ENSA7_26980</name>
</gene>
<dbReference type="SUPFAM" id="SSF53474">
    <property type="entry name" value="alpha/beta-Hydrolases"/>
    <property type="match status" value="1"/>
</dbReference>
<dbReference type="AlphaFoldDB" id="A0A2S9YRK2"/>
<dbReference type="InterPro" id="IPR000073">
    <property type="entry name" value="AB_hydrolase_1"/>
</dbReference>
<reference evidence="2 3" key="1">
    <citation type="submission" date="2018-03" db="EMBL/GenBank/DDBJ databases">
        <title>Draft Genome Sequences of the Obligatory Marine Myxobacteria Enhygromyxa salina SWB007.</title>
        <authorList>
            <person name="Poehlein A."/>
            <person name="Moghaddam J.A."/>
            <person name="Harms H."/>
            <person name="Alanjari M."/>
            <person name="Koenig G.M."/>
            <person name="Daniel R."/>
            <person name="Schaeberle T.F."/>
        </authorList>
    </citation>
    <scope>NUCLEOTIDE SEQUENCE [LARGE SCALE GENOMIC DNA]</scope>
    <source>
        <strain evidence="2 3">SWB007</strain>
    </source>
</reference>
<dbReference type="EC" id="3.8.1.3" evidence="2"/>
<dbReference type="Gene3D" id="3.40.50.1820">
    <property type="entry name" value="alpha/beta hydrolase"/>
    <property type="match status" value="1"/>
</dbReference>
<feature type="domain" description="AB hydrolase-1" evidence="1">
    <location>
        <begin position="27"/>
        <end position="269"/>
    </location>
</feature>
<dbReference type="InterPro" id="IPR029058">
    <property type="entry name" value="AB_hydrolase_fold"/>
</dbReference>
<evidence type="ECO:0000313" key="3">
    <source>
        <dbReference type="Proteomes" id="UP000238823"/>
    </source>
</evidence>
<protein>
    <submittedName>
        <fullName evidence="2">Haloacetate dehalogenase H-1</fullName>
        <ecNumber evidence="2">3.8.1.3</ecNumber>
    </submittedName>
</protein>
<dbReference type="PANTHER" id="PTHR43194:SF5">
    <property type="entry name" value="PIMELOYL-[ACYL-CARRIER PROTEIN] METHYL ESTER ESTERASE"/>
    <property type="match status" value="1"/>
</dbReference>
<comment type="caution">
    <text evidence="2">The sequence shown here is derived from an EMBL/GenBank/DDBJ whole genome shotgun (WGS) entry which is preliminary data.</text>
</comment>